<keyword evidence="3" id="KW-1185">Reference proteome</keyword>
<evidence type="ECO:0000313" key="3">
    <source>
        <dbReference type="Proteomes" id="UP001151081"/>
    </source>
</evidence>
<evidence type="ECO:0000259" key="1">
    <source>
        <dbReference type="PROSITE" id="PS51186"/>
    </source>
</evidence>
<dbReference type="Gene3D" id="3.40.630.30">
    <property type="match status" value="1"/>
</dbReference>
<dbReference type="CDD" id="cd04301">
    <property type="entry name" value="NAT_SF"/>
    <property type="match status" value="1"/>
</dbReference>
<comment type="caution">
    <text evidence="2">The sequence shown here is derived from an EMBL/GenBank/DDBJ whole genome shotgun (WGS) entry which is preliminary data.</text>
</comment>
<dbReference type="RefSeq" id="WP_272459924.1">
    <property type="nucleotide sequence ID" value="NZ_JAGTJJ010000084.1"/>
</dbReference>
<organism evidence="2 3">
    <name type="scientific">Polyangium jinanense</name>
    <dbReference type="NCBI Taxonomy" id="2829994"/>
    <lineage>
        <taxon>Bacteria</taxon>
        <taxon>Pseudomonadati</taxon>
        <taxon>Myxococcota</taxon>
        <taxon>Polyangia</taxon>
        <taxon>Polyangiales</taxon>
        <taxon>Polyangiaceae</taxon>
        <taxon>Polyangium</taxon>
    </lineage>
</organism>
<evidence type="ECO:0000313" key="2">
    <source>
        <dbReference type="EMBL" id="MDC3988799.1"/>
    </source>
</evidence>
<protein>
    <submittedName>
        <fullName evidence="2">GNAT family N-acetyltransferase</fullName>
    </submittedName>
</protein>
<dbReference type="PANTHER" id="PTHR43415:SF3">
    <property type="entry name" value="GNAT-FAMILY ACETYLTRANSFERASE"/>
    <property type="match status" value="1"/>
</dbReference>
<gene>
    <name evidence="2" type="ORF">KEG57_50505</name>
</gene>
<reference evidence="2 3" key="1">
    <citation type="submission" date="2021-04" db="EMBL/GenBank/DDBJ databases">
        <title>Genome analysis of Polyangium sp.</title>
        <authorList>
            <person name="Li Y."/>
            <person name="Wang J."/>
        </authorList>
    </citation>
    <scope>NUCLEOTIDE SEQUENCE [LARGE SCALE GENOMIC DNA]</scope>
    <source>
        <strain evidence="2 3">SDU14</strain>
    </source>
</reference>
<dbReference type="InterPro" id="IPR016181">
    <property type="entry name" value="Acyl_CoA_acyltransferase"/>
</dbReference>
<feature type="domain" description="N-acetyltransferase" evidence="1">
    <location>
        <begin position="2"/>
        <end position="146"/>
    </location>
</feature>
<dbReference type="AlphaFoldDB" id="A0A9X3XEA9"/>
<dbReference type="PROSITE" id="PS51186">
    <property type="entry name" value="GNAT"/>
    <property type="match status" value="1"/>
</dbReference>
<proteinExistence type="predicted"/>
<dbReference type="PANTHER" id="PTHR43415">
    <property type="entry name" value="SPERMIDINE N(1)-ACETYLTRANSFERASE"/>
    <property type="match status" value="1"/>
</dbReference>
<dbReference type="Pfam" id="PF00583">
    <property type="entry name" value="Acetyltransf_1"/>
    <property type="match status" value="1"/>
</dbReference>
<dbReference type="InterPro" id="IPR000182">
    <property type="entry name" value="GNAT_dom"/>
</dbReference>
<dbReference type="Proteomes" id="UP001151081">
    <property type="component" value="Unassembled WGS sequence"/>
</dbReference>
<dbReference type="EMBL" id="JAGTJJ010000084">
    <property type="protein sequence ID" value="MDC3988799.1"/>
    <property type="molecule type" value="Genomic_DNA"/>
</dbReference>
<dbReference type="GO" id="GO:0016747">
    <property type="term" value="F:acyltransferase activity, transferring groups other than amino-acyl groups"/>
    <property type="evidence" value="ECO:0007669"/>
    <property type="project" value="InterPro"/>
</dbReference>
<name>A0A9X3XEA9_9BACT</name>
<sequence>MILLERASVEDAALFAALEQAPDTREFILPYSPSEHVQKMLDPHLMYLRILKDGELAGFFILARDPDASSIEFRRIVVSAKGRGVGQSAISAMERFCREELHRTRIWLDVFEHNIRGRHIYEKLGYKRFGESDHEGGRLWLYEKNL</sequence>
<accession>A0A9X3XEA9</accession>
<dbReference type="SUPFAM" id="SSF55729">
    <property type="entry name" value="Acyl-CoA N-acyltransferases (Nat)"/>
    <property type="match status" value="1"/>
</dbReference>